<dbReference type="InterPro" id="IPR005180">
    <property type="entry name" value="DUF302"/>
</dbReference>
<dbReference type="HOGENOM" id="CLU_126998_2_0_4"/>
<dbReference type="SUPFAM" id="SSF103247">
    <property type="entry name" value="TT1751-like"/>
    <property type="match status" value="1"/>
</dbReference>
<sequence>MRPEDCPRGPQKGTSLFYIVESSKSFYEACFDLDPVIQRLGFVILHTYDFSEILSRKGIGLDEECQVFEICNYRYAEKMLATDMQLSLTMPWRISIFTENGATKISLARPSTMLAELGENAELSRIASEIEAKMVMIVDETR</sequence>
<dbReference type="PANTHER" id="PTHR38342:SF1">
    <property type="entry name" value="SLR5037 PROTEIN"/>
    <property type="match status" value="1"/>
</dbReference>
<dbReference type="Pfam" id="PF03625">
    <property type="entry name" value="DUF302"/>
    <property type="match status" value="1"/>
</dbReference>
<dbReference type="InterPro" id="IPR016796">
    <property type="entry name" value="UCP021774"/>
</dbReference>
<evidence type="ECO:0000313" key="2">
    <source>
        <dbReference type="EMBL" id="AAZ46897.1"/>
    </source>
</evidence>
<dbReference type="Gene3D" id="3.30.310.70">
    <property type="entry name" value="TT1751-like domain"/>
    <property type="match status" value="1"/>
</dbReference>
<feature type="domain" description="DUF302" evidence="1">
    <location>
        <begin position="49"/>
        <end position="110"/>
    </location>
</feature>
<name>Q47E34_DECAR</name>
<dbReference type="AlphaFoldDB" id="Q47E34"/>
<dbReference type="CDD" id="cd14797">
    <property type="entry name" value="DUF302"/>
    <property type="match status" value="1"/>
</dbReference>
<organism evidence="2">
    <name type="scientific">Dechloromonas aromatica (strain RCB)</name>
    <dbReference type="NCBI Taxonomy" id="159087"/>
    <lineage>
        <taxon>Bacteria</taxon>
        <taxon>Pseudomonadati</taxon>
        <taxon>Pseudomonadota</taxon>
        <taxon>Betaproteobacteria</taxon>
        <taxon>Rhodocyclales</taxon>
        <taxon>Azonexaceae</taxon>
        <taxon>Dechloromonas</taxon>
    </lineage>
</organism>
<protein>
    <recommendedName>
        <fullName evidence="1">DUF302 domain-containing protein</fullName>
    </recommendedName>
</protein>
<dbReference type="PIRSF" id="PIRSF021774">
    <property type="entry name" value="UCP021774"/>
    <property type="match status" value="1"/>
</dbReference>
<dbReference type="PANTHER" id="PTHR38342">
    <property type="entry name" value="SLR5037 PROTEIN"/>
    <property type="match status" value="1"/>
</dbReference>
<proteinExistence type="predicted"/>
<gene>
    <name evidence="2" type="ordered locus">Daro_2157</name>
</gene>
<dbReference type="EMBL" id="CP000089">
    <property type="protein sequence ID" value="AAZ46897.1"/>
    <property type="molecule type" value="Genomic_DNA"/>
</dbReference>
<dbReference type="STRING" id="159087.Daro_2157"/>
<accession>Q47E34</accession>
<dbReference type="eggNOG" id="COG3439">
    <property type="taxonomic scope" value="Bacteria"/>
</dbReference>
<evidence type="ECO:0000259" key="1">
    <source>
        <dbReference type="Pfam" id="PF03625"/>
    </source>
</evidence>
<reference evidence="2" key="1">
    <citation type="submission" date="2005-08" db="EMBL/GenBank/DDBJ databases">
        <title>Complete sequence of Dechloromonas aromatica RCB.</title>
        <authorList>
            <person name="Salinero K.K."/>
            <person name="Copeland A."/>
            <person name="Lucas S."/>
            <person name="Lapidus A."/>
            <person name="Barry K."/>
            <person name="Detter J.C."/>
            <person name="Glavina T."/>
            <person name="Hammon N."/>
            <person name="Israni S."/>
            <person name="Pitluck S."/>
            <person name="Di Bartolo G."/>
            <person name="Trong S."/>
            <person name="Schmutz J."/>
            <person name="Larimer F."/>
            <person name="Land M."/>
            <person name="Ivanova N."/>
            <person name="Richardson P."/>
        </authorList>
    </citation>
    <scope>NUCLEOTIDE SEQUENCE</scope>
    <source>
        <strain evidence="2">RCB</strain>
    </source>
</reference>
<dbReference type="KEGG" id="dar:Daro_2157"/>
<dbReference type="InterPro" id="IPR035923">
    <property type="entry name" value="TT1751-like_sf"/>
</dbReference>